<dbReference type="InterPro" id="IPR051393">
    <property type="entry name" value="ABC_transporter_permease"/>
</dbReference>
<dbReference type="PANTHER" id="PTHR30193">
    <property type="entry name" value="ABC TRANSPORTER PERMEASE PROTEIN"/>
    <property type="match status" value="1"/>
</dbReference>
<evidence type="ECO:0000256" key="3">
    <source>
        <dbReference type="ARBA" id="ARBA00022475"/>
    </source>
</evidence>
<reference evidence="10" key="1">
    <citation type="submission" date="2018-08" db="EMBL/GenBank/DDBJ databases">
        <authorList>
            <person name="Grouzdev D.S."/>
            <person name="Krutkina M.S."/>
        </authorList>
    </citation>
    <scope>NUCLEOTIDE SEQUENCE [LARGE SCALE GENOMIC DNA]</scope>
    <source>
        <strain evidence="10">4-11</strain>
    </source>
</reference>
<comment type="similarity">
    <text evidence="7">Belongs to the binding-protein-dependent transport system permease family.</text>
</comment>
<keyword evidence="2 7" id="KW-0813">Transport</keyword>
<evidence type="ECO:0000259" key="8">
    <source>
        <dbReference type="PROSITE" id="PS50928"/>
    </source>
</evidence>
<dbReference type="CDD" id="cd06261">
    <property type="entry name" value="TM_PBP2"/>
    <property type="match status" value="1"/>
</dbReference>
<keyword evidence="6 7" id="KW-0472">Membrane</keyword>
<keyword evidence="5 7" id="KW-1133">Transmembrane helix</keyword>
<dbReference type="SUPFAM" id="SSF161098">
    <property type="entry name" value="MetI-like"/>
    <property type="match status" value="1"/>
</dbReference>
<proteinExistence type="inferred from homology"/>
<dbReference type="Gene3D" id="1.10.3720.10">
    <property type="entry name" value="MetI-like"/>
    <property type="match status" value="1"/>
</dbReference>
<dbReference type="OrthoDB" id="368874at2"/>
<comment type="caution">
    <text evidence="9">The sequence shown here is derived from an EMBL/GenBank/DDBJ whole genome shotgun (WGS) entry which is preliminary data.</text>
</comment>
<accession>A0A372MD32</accession>
<feature type="transmembrane region" description="Helical" evidence="7">
    <location>
        <begin position="212"/>
        <end position="237"/>
    </location>
</feature>
<evidence type="ECO:0000313" key="9">
    <source>
        <dbReference type="EMBL" id="RFU93707.1"/>
    </source>
</evidence>
<comment type="subcellular location">
    <subcellularLocation>
        <location evidence="1 7">Cell membrane</location>
        <topology evidence="1 7">Multi-pass membrane protein</topology>
    </subcellularLocation>
</comment>
<gene>
    <name evidence="9" type="ORF">DYP60_13340</name>
</gene>
<feature type="transmembrane region" description="Helical" evidence="7">
    <location>
        <begin position="166"/>
        <end position="191"/>
    </location>
</feature>
<protein>
    <submittedName>
        <fullName evidence="9">Sugar ABC transporter permease</fullName>
    </submittedName>
</protein>
<reference evidence="9 10" key="2">
    <citation type="submission" date="2018-09" db="EMBL/GenBank/DDBJ databases">
        <title>Genome of Sphaerochaeta halotolerans strain 4-11.</title>
        <authorList>
            <person name="Nazina T.N."/>
            <person name="Sokolova D.S."/>
        </authorList>
    </citation>
    <scope>NUCLEOTIDE SEQUENCE [LARGE SCALE GENOMIC DNA]</scope>
    <source>
        <strain evidence="9 10">4-11</strain>
    </source>
</reference>
<dbReference type="EMBL" id="QUWK01000022">
    <property type="protein sequence ID" value="RFU93707.1"/>
    <property type="molecule type" value="Genomic_DNA"/>
</dbReference>
<keyword evidence="4 7" id="KW-0812">Transmembrane</keyword>
<name>A0A372MD32_9SPIR</name>
<sequence>MSIQGRRGIRVALPYLLPSLLGALLFAILPIIISLLLSVTNWSGMSRIRLTDGFLKFVAEHFVGLENTKAILADSEFWRALSHNLYFVVLYLPLMLVLSMICALIINAPNRGANVYRVVYYLPVLTSWVAGSLIWKWLLSPVYGPINNFLAIIGIEGPLWLQSEVWAMPSIVLASIWKDMGFYAMILLGGLKSINTEYYEAARIDGASKAQMFARITLPLLSSVLFYVSMLSMINAFQLFPQVMVMTKDGNAGPNGATMVMVERIYKYAFRYGKMGYAAAYSWILFVIIMAFTYIQKRGEKRWVNYDV</sequence>
<evidence type="ECO:0000313" key="10">
    <source>
        <dbReference type="Proteomes" id="UP000264002"/>
    </source>
</evidence>
<keyword evidence="10" id="KW-1185">Reference proteome</keyword>
<feature type="transmembrane region" description="Helical" evidence="7">
    <location>
        <begin position="275"/>
        <end position="295"/>
    </location>
</feature>
<dbReference type="AlphaFoldDB" id="A0A372MD32"/>
<dbReference type="InterPro" id="IPR035906">
    <property type="entry name" value="MetI-like_sf"/>
</dbReference>
<feature type="transmembrane region" description="Helical" evidence="7">
    <location>
        <begin position="118"/>
        <end position="138"/>
    </location>
</feature>
<dbReference type="SUPFAM" id="SSF160964">
    <property type="entry name" value="MalF N-terminal region-like"/>
    <property type="match status" value="1"/>
</dbReference>
<dbReference type="Proteomes" id="UP000264002">
    <property type="component" value="Unassembled WGS sequence"/>
</dbReference>
<dbReference type="RefSeq" id="WP_117331515.1">
    <property type="nucleotide sequence ID" value="NZ_QUWK01000022.1"/>
</dbReference>
<evidence type="ECO:0000256" key="1">
    <source>
        <dbReference type="ARBA" id="ARBA00004651"/>
    </source>
</evidence>
<evidence type="ECO:0000256" key="5">
    <source>
        <dbReference type="ARBA" id="ARBA00022989"/>
    </source>
</evidence>
<keyword evidence="3" id="KW-1003">Cell membrane</keyword>
<evidence type="ECO:0000256" key="4">
    <source>
        <dbReference type="ARBA" id="ARBA00022692"/>
    </source>
</evidence>
<feature type="transmembrane region" description="Helical" evidence="7">
    <location>
        <begin position="85"/>
        <end position="106"/>
    </location>
</feature>
<feature type="domain" description="ABC transmembrane type-1" evidence="8">
    <location>
        <begin position="81"/>
        <end position="296"/>
    </location>
</feature>
<evidence type="ECO:0000256" key="2">
    <source>
        <dbReference type="ARBA" id="ARBA00022448"/>
    </source>
</evidence>
<dbReference type="InterPro" id="IPR000515">
    <property type="entry name" value="MetI-like"/>
</dbReference>
<evidence type="ECO:0000256" key="6">
    <source>
        <dbReference type="ARBA" id="ARBA00023136"/>
    </source>
</evidence>
<dbReference type="GO" id="GO:0005886">
    <property type="term" value="C:plasma membrane"/>
    <property type="evidence" value="ECO:0007669"/>
    <property type="project" value="UniProtKB-SubCell"/>
</dbReference>
<dbReference type="Pfam" id="PF00528">
    <property type="entry name" value="BPD_transp_1"/>
    <property type="match status" value="1"/>
</dbReference>
<evidence type="ECO:0000256" key="7">
    <source>
        <dbReference type="RuleBase" id="RU363032"/>
    </source>
</evidence>
<organism evidence="9 10">
    <name type="scientific">Sphaerochaeta halotolerans</name>
    <dbReference type="NCBI Taxonomy" id="2293840"/>
    <lineage>
        <taxon>Bacteria</taxon>
        <taxon>Pseudomonadati</taxon>
        <taxon>Spirochaetota</taxon>
        <taxon>Spirochaetia</taxon>
        <taxon>Spirochaetales</taxon>
        <taxon>Sphaerochaetaceae</taxon>
        <taxon>Sphaerochaeta</taxon>
    </lineage>
</organism>
<dbReference type="PANTHER" id="PTHR30193:SF37">
    <property type="entry name" value="INNER MEMBRANE ABC TRANSPORTER PERMEASE PROTEIN YCJO"/>
    <property type="match status" value="1"/>
</dbReference>
<dbReference type="GO" id="GO:0055085">
    <property type="term" value="P:transmembrane transport"/>
    <property type="evidence" value="ECO:0007669"/>
    <property type="project" value="InterPro"/>
</dbReference>
<feature type="transmembrane region" description="Helical" evidence="7">
    <location>
        <begin position="12"/>
        <end position="37"/>
    </location>
</feature>
<dbReference type="PROSITE" id="PS50928">
    <property type="entry name" value="ABC_TM1"/>
    <property type="match status" value="1"/>
</dbReference>